<protein>
    <recommendedName>
        <fullName evidence="10">Elongation of fatty acids protein</fullName>
        <ecNumber evidence="10">2.3.1.-</ecNumber>
    </recommendedName>
</protein>
<dbReference type="GO" id="GO:0034626">
    <property type="term" value="P:fatty acid elongation, polyunsaturated fatty acid"/>
    <property type="evidence" value="ECO:0007669"/>
    <property type="project" value="TreeGrafter"/>
</dbReference>
<keyword evidence="4 10" id="KW-0812">Transmembrane</keyword>
<evidence type="ECO:0000256" key="8">
    <source>
        <dbReference type="ARBA" id="ARBA00023136"/>
    </source>
</evidence>
<gene>
    <name evidence="11" type="ORF">FOL47_009662</name>
</gene>
<evidence type="ECO:0000256" key="4">
    <source>
        <dbReference type="ARBA" id="ARBA00022692"/>
    </source>
</evidence>
<reference evidence="11 12" key="1">
    <citation type="submission" date="2020-04" db="EMBL/GenBank/DDBJ databases">
        <title>Perkinsus chesapeaki whole genome sequence.</title>
        <authorList>
            <person name="Bogema D.R."/>
        </authorList>
    </citation>
    <scope>NUCLEOTIDE SEQUENCE [LARGE SCALE GENOMIC DNA]</scope>
    <source>
        <strain evidence="11">ATCC PRA-425</strain>
    </source>
</reference>
<evidence type="ECO:0000256" key="1">
    <source>
        <dbReference type="ARBA" id="ARBA00004141"/>
    </source>
</evidence>
<keyword evidence="6 10" id="KW-1133">Transmembrane helix</keyword>
<feature type="transmembrane region" description="Helical" evidence="10">
    <location>
        <begin position="211"/>
        <end position="230"/>
    </location>
</feature>
<evidence type="ECO:0000256" key="2">
    <source>
        <dbReference type="ARBA" id="ARBA00022516"/>
    </source>
</evidence>
<dbReference type="PROSITE" id="PS01188">
    <property type="entry name" value="ELO"/>
    <property type="match status" value="1"/>
</dbReference>
<dbReference type="EC" id="2.3.1.-" evidence="10"/>
<feature type="transmembrane region" description="Helical" evidence="10">
    <location>
        <begin position="278"/>
        <end position="298"/>
    </location>
</feature>
<dbReference type="Pfam" id="PF01151">
    <property type="entry name" value="ELO"/>
    <property type="match status" value="1"/>
</dbReference>
<organism evidence="11 12">
    <name type="scientific">Perkinsus chesapeaki</name>
    <name type="common">Clam parasite</name>
    <name type="synonym">Perkinsus andrewsi</name>
    <dbReference type="NCBI Taxonomy" id="330153"/>
    <lineage>
        <taxon>Eukaryota</taxon>
        <taxon>Sar</taxon>
        <taxon>Alveolata</taxon>
        <taxon>Perkinsozoa</taxon>
        <taxon>Perkinsea</taxon>
        <taxon>Perkinsida</taxon>
        <taxon>Perkinsidae</taxon>
        <taxon>Perkinsus</taxon>
    </lineage>
</organism>
<evidence type="ECO:0000256" key="7">
    <source>
        <dbReference type="ARBA" id="ARBA00023098"/>
    </source>
</evidence>
<dbReference type="GO" id="GO:0009922">
    <property type="term" value="F:fatty acid elongase activity"/>
    <property type="evidence" value="ECO:0007669"/>
    <property type="project" value="InterPro"/>
</dbReference>
<comment type="subcellular location">
    <subcellularLocation>
        <location evidence="1">Membrane</location>
        <topology evidence="1">Multi-pass membrane protein</topology>
    </subcellularLocation>
</comment>
<dbReference type="InterPro" id="IPR030457">
    <property type="entry name" value="ELO_CS"/>
</dbReference>
<keyword evidence="12" id="KW-1185">Reference proteome</keyword>
<dbReference type="Proteomes" id="UP000591131">
    <property type="component" value="Unassembled WGS sequence"/>
</dbReference>
<keyword evidence="7 10" id="KW-0443">Lipid metabolism</keyword>
<comment type="similarity">
    <text evidence="10">Belongs to the ELO family.</text>
</comment>
<evidence type="ECO:0000313" key="11">
    <source>
        <dbReference type="EMBL" id="KAF4674125.1"/>
    </source>
</evidence>
<dbReference type="OrthoDB" id="434092at2759"/>
<evidence type="ECO:0000256" key="10">
    <source>
        <dbReference type="RuleBase" id="RU361115"/>
    </source>
</evidence>
<name>A0A7J6MRC9_PERCH</name>
<evidence type="ECO:0000313" key="12">
    <source>
        <dbReference type="Proteomes" id="UP000591131"/>
    </source>
</evidence>
<dbReference type="GO" id="GO:0005789">
    <property type="term" value="C:endoplasmic reticulum membrane"/>
    <property type="evidence" value="ECO:0007669"/>
    <property type="project" value="TreeGrafter"/>
</dbReference>
<feature type="transmembrane region" description="Helical" evidence="10">
    <location>
        <begin position="242"/>
        <end position="263"/>
    </location>
</feature>
<dbReference type="GO" id="GO:0019367">
    <property type="term" value="P:fatty acid elongation, saturated fatty acid"/>
    <property type="evidence" value="ECO:0007669"/>
    <property type="project" value="TreeGrafter"/>
</dbReference>
<keyword evidence="3 10" id="KW-0808">Transferase</keyword>
<dbReference type="GO" id="GO:0042761">
    <property type="term" value="P:very long-chain fatty acid biosynthetic process"/>
    <property type="evidence" value="ECO:0007669"/>
    <property type="project" value="TreeGrafter"/>
</dbReference>
<feature type="transmembrane region" description="Helical" evidence="10">
    <location>
        <begin position="186"/>
        <end position="205"/>
    </location>
</feature>
<proteinExistence type="inferred from homology"/>
<dbReference type="EMBL" id="JAAPAO010000069">
    <property type="protein sequence ID" value="KAF4674125.1"/>
    <property type="molecule type" value="Genomic_DNA"/>
</dbReference>
<evidence type="ECO:0000256" key="3">
    <source>
        <dbReference type="ARBA" id="ARBA00022679"/>
    </source>
</evidence>
<evidence type="ECO:0000256" key="6">
    <source>
        <dbReference type="ARBA" id="ARBA00022989"/>
    </source>
</evidence>
<evidence type="ECO:0000256" key="9">
    <source>
        <dbReference type="ARBA" id="ARBA00023160"/>
    </source>
</evidence>
<comment type="caution">
    <text evidence="11">The sequence shown here is derived from an EMBL/GenBank/DDBJ whole genome shotgun (WGS) entry which is preliminary data.</text>
</comment>
<feature type="transmembrane region" description="Helical" evidence="10">
    <location>
        <begin position="113"/>
        <end position="136"/>
    </location>
</feature>
<dbReference type="GO" id="GO:0030148">
    <property type="term" value="P:sphingolipid biosynthetic process"/>
    <property type="evidence" value="ECO:0007669"/>
    <property type="project" value="TreeGrafter"/>
</dbReference>
<feature type="transmembrane region" description="Helical" evidence="10">
    <location>
        <begin position="74"/>
        <end position="92"/>
    </location>
</feature>
<dbReference type="PANTHER" id="PTHR11157:SF17">
    <property type="entry name" value="ELONGATION OF VERY LONG CHAIN FATTY ACIDS PROTEIN 6"/>
    <property type="match status" value="1"/>
</dbReference>
<dbReference type="InterPro" id="IPR002076">
    <property type="entry name" value="ELO_fam"/>
</dbReference>
<accession>A0A7J6MRC9</accession>
<feature type="transmembrane region" description="Helical" evidence="10">
    <location>
        <begin position="156"/>
        <end position="179"/>
    </location>
</feature>
<keyword evidence="8 10" id="KW-0472">Membrane</keyword>
<keyword evidence="2 10" id="KW-0444">Lipid biosynthesis</keyword>
<evidence type="ECO:0000256" key="5">
    <source>
        <dbReference type="ARBA" id="ARBA00022832"/>
    </source>
</evidence>
<dbReference type="AlphaFoldDB" id="A0A7J6MRC9"/>
<comment type="catalytic activity">
    <reaction evidence="10">
        <text>an acyl-CoA + malonyl-CoA + H(+) = a 3-oxoacyl-CoA + CO2 + CoA</text>
        <dbReference type="Rhea" id="RHEA:50252"/>
        <dbReference type="ChEBI" id="CHEBI:15378"/>
        <dbReference type="ChEBI" id="CHEBI:16526"/>
        <dbReference type="ChEBI" id="CHEBI:57287"/>
        <dbReference type="ChEBI" id="CHEBI:57384"/>
        <dbReference type="ChEBI" id="CHEBI:58342"/>
        <dbReference type="ChEBI" id="CHEBI:90726"/>
    </reaction>
    <physiologicalReaction direction="left-to-right" evidence="10">
        <dbReference type="Rhea" id="RHEA:50253"/>
    </physiologicalReaction>
</comment>
<keyword evidence="5 10" id="KW-0276">Fatty acid metabolism</keyword>
<dbReference type="GO" id="GO:0034625">
    <property type="term" value="P:fatty acid elongation, monounsaturated fatty acid"/>
    <property type="evidence" value="ECO:0007669"/>
    <property type="project" value="TreeGrafter"/>
</dbReference>
<dbReference type="PANTHER" id="PTHR11157">
    <property type="entry name" value="FATTY ACID ACYL TRANSFERASE-RELATED"/>
    <property type="match status" value="1"/>
</dbReference>
<sequence length="317" mass="36651">MNFPAGNLMGDYRANHWNDIWIKPLINDSSLYGFKDLTYQDVTPAWLTKILYPTDFDNWSAENTKHTTQIMREYWWVSWVVVACYLIAIPVGQRIMKNRPAFNLKKPLALWNLFLATFSFIGVTRTLPLLLAGTWTNGPLYFVCRNASASYGTGPTGLWISLFMYSKYFELIDTAFLVLRKKHVNFLHWFHHATVLLYCWHAGAYEQPTGIFMATMNYMVHSVMYFYYFLSSVGHKPKWGLTVTIMQIAQMFAGMFIVAVHYYSISHVHNCDGAYEDLVAAFLMYTAYMLLFVQFFIGRYVAPKKSSKAVSASKKSN</sequence>
<keyword evidence="9 10" id="KW-0275">Fatty acid biosynthesis</keyword>